<proteinExistence type="predicted"/>
<dbReference type="InParanoid" id="C3ZUP9"/>
<reference evidence="3" key="1">
    <citation type="journal article" date="2008" name="Nature">
        <title>The amphioxus genome and the evolution of the chordate karyotype.</title>
        <authorList>
            <consortium name="US DOE Joint Genome Institute (JGI-PGF)"/>
            <person name="Putnam N.H."/>
            <person name="Butts T."/>
            <person name="Ferrier D.E.K."/>
            <person name="Furlong R.F."/>
            <person name="Hellsten U."/>
            <person name="Kawashima T."/>
            <person name="Robinson-Rechavi M."/>
            <person name="Shoguchi E."/>
            <person name="Terry A."/>
            <person name="Yu J.-K."/>
            <person name="Benito-Gutierrez E.L."/>
            <person name="Dubchak I."/>
            <person name="Garcia-Fernandez J."/>
            <person name="Gibson-Brown J.J."/>
            <person name="Grigoriev I.V."/>
            <person name="Horton A.C."/>
            <person name="de Jong P.J."/>
            <person name="Jurka J."/>
            <person name="Kapitonov V.V."/>
            <person name="Kohara Y."/>
            <person name="Kuroki Y."/>
            <person name="Lindquist E."/>
            <person name="Lucas S."/>
            <person name="Osoegawa K."/>
            <person name="Pennacchio L.A."/>
            <person name="Salamov A.A."/>
            <person name="Satou Y."/>
            <person name="Sauka-Spengler T."/>
            <person name="Schmutz J."/>
            <person name="Shin-I T."/>
            <person name="Toyoda A."/>
            <person name="Bronner-Fraser M."/>
            <person name="Fujiyama A."/>
            <person name="Holland L.Z."/>
            <person name="Holland P.W.H."/>
            <person name="Satoh N."/>
            <person name="Rokhsar D.S."/>
        </authorList>
    </citation>
    <scope>NUCLEOTIDE SEQUENCE [LARGE SCALE GENOMIC DNA]</scope>
    <source>
        <strain evidence="3">S238N-H82</strain>
        <tissue evidence="3">Testes</tissue>
    </source>
</reference>
<feature type="compositionally biased region" description="Basic and acidic residues" evidence="1">
    <location>
        <begin position="59"/>
        <end position="70"/>
    </location>
</feature>
<sequence length="783" mass="86519">MGVDEEITERKDRKVWKKSVEKDADEEEMGVDEEITERKDRKKSAEKDADEMGVDEEITERKDEKKSVEKDADEMGVDEEITERKDGKKSAEKDADEEEMGVDEEEMAAMLETLLKADRRGEETCNGLFMGEVGRFLLRVLDLLSLVRPCGWLLDSIVDALLHTVVEEAKSEIGEEVRKSDVVIGAVHETDHWTLVRTRTTFLMEDSITRDMAMSTEKDSITGETLKSGEENEDSTTLETVKSGEEDSITGETVKPGEEKEDSITGETNKHVDREFTSVYFVVNAANPRKRAPKQQLIQKAWLAIHTSSGGRIVPTDVLLPCPAGRGYRHQTDETTVSDLARWCVHLKDQVSVSHVWWPELHMQFPRSTIPPISWQCDNVRVHRVVVPDLLFIQEIENNQAKELKRALKMLPDKIPSIINDIKNTGEVHIDSLQGPTLKALLENRGVKVPHWVSDRKGALKKLTGSEMTKSTVKKQAEQCQAETAKLMAEKYFAVPTQSRAEDDDPAVSAALSGGAGVVDPAVSAGTHVGLGAFLGLSLRIADGDEDSYAPSLNCNYRDEVIADLRQELEKARLRQIPDNIELSHVDSLVPDVNKEDYTQQDEEEARDGESSYLLDSLPEGLMAAKQKCSDRVWSICPKLIENETSNAAEKFMSVNAKFNGGHDRHWTDTCSDSDHDEEVVVVPEIEPHKLHPELAKLEPQTCRRASTRTRLGVAEDAGAVLAVAIVGVVAVGVGVVAAEVPYMIAVGRLDEAEVVVTAATGPKQTDALCSGAPAMGGAVEWS</sequence>
<dbReference type="EMBL" id="GG666684">
    <property type="protein sequence ID" value="EEN43761.1"/>
    <property type="molecule type" value="Genomic_DNA"/>
</dbReference>
<name>C3ZUP9_BRAFL</name>
<feature type="compositionally biased region" description="Basic and acidic residues" evidence="1">
    <location>
        <begin position="82"/>
        <end position="93"/>
    </location>
</feature>
<evidence type="ECO:0000256" key="1">
    <source>
        <dbReference type="SAM" id="MobiDB-lite"/>
    </source>
</evidence>
<feature type="compositionally biased region" description="Basic and acidic residues" evidence="1">
    <location>
        <begin position="36"/>
        <end position="47"/>
    </location>
</feature>
<accession>C3ZUP9</accession>
<keyword evidence="2" id="KW-1133">Transmembrane helix</keyword>
<feature type="compositionally biased region" description="Acidic residues" evidence="1">
    <location>
        <begin position="71"/>
        <end position="81"/>
    </location>
</feature>
<feature type="compositionally biased region" description="Acidic residues" evidence="1">
    <location>
        <begin position="23"/>
        <end position="35"/>
    </location>
</feature>
<feature type="region of interest" description="Disordered" evidence="1">
    <location>
        <begin position="216"/>
        <end position="269"/>
    </location>
</feature>
<evidence type="ECO:0000313" key="3">
    <source>
        <dbReference type="EMBL" id="EEN43761.1"/>
    </source>
</evidence>
<feature type="region of interest" description="Disordered" evidence="1">
    <location>
        <begin position="592"/>
        <end position="611"/>
    </location>
</feature>
<organism>
    <name type="scientific">Branchiostoma floridae</name>
    <name type="common">Florida lancelet</name>
    <name type="synonym">Amphioxus</name>
    <dbReference type="NCBI Taxonomy" id="7739"/>
    <lineage>
        <taxon>Eukaryota</taxon>
        <taxon>Metazoa</taxon>
        <taxon>Chordata</taxon>
        <taxon>Cephalochordata</taxon>
        <taxon>Leptocardii</taxon>
        <taxon>Amphioxiformes</taxon>
        <taxon>Branchiostomatidae</taxon>
        <taxon>Branchiostoma</taxon>
    </lineage>
</organism>
<keyword evidence="2" id="KW-0472">Membrane</keyword>
<feature type="compositionally biased region" description="Basic and acidic residues" evidence="1">
    <location>
        <begin position="8"/>
        <end position="22"/>
    </location>
</feature>
<gene>
    <name evidence="3" type="ORF">BRAFLDRAFT_94654</name>
</gene>
<protein>
    <submittedName>
        <fullName evidence="3">Uncharacterized protein</fullName>
    </submittedName>
</protein>
<dbReference type="AlphaFoldDB" id="C3ZUP9"/>
<feature type="transmembrane region" description="Helical" evidence="2">
    <location>
        <begin position="718"/>
        <end position="739"/>
    </location>
</feature>
<evidence type="ECO:0000256" key="2">
    <source>
        <dbReference type="SAM" id="Phobius"/>
    </source>
</evidence>
<feature type="region of interest" description="Disordered" evidence="1">
    <location>
        <begin position="1"/>
        <end position="103"/>
    </location>
</feature>
<keyword evidence="2" id="KW-0812">Transmembrane</keyword>
<feature type="compositionally biased region" description="Acidic residues" evidence="1">
    <location>
        <begin position="48"/>
        <end position="58"/>
    </location>
</feature>
<feature type="compositionally biased region" description="Acidic residues" evidence="1">
    <location>
        <begin position="94"/>
        <end position="103"/>
    </location>
</feature>